<dbReference type="PANTHER" id="PTHR11439">
    <property type="entry name" value="GAG-POL-RELATED RETROTRANSPOSON"/>
    <property type="match status" value="1"/>
</dbReference>
<dbReference type="InterPro" id="IPR013103">
    <property type="entry name" value="RVT_2"/>
</dbReference>
<organism evidence="2 3">
    <name type="scientific">Cajanus cajan</name>
    <name type="common">Pigeon pea</name>
    <name type="synonym">Cajanus indicus</name>
    <dbReference type="NCBI Taxonomy" id="3821"/>
    <lineage>
        <taxon>Eukaryota</taxon>
        <taxon>Viridiplantae</taxon>
        <taxon>Streptophyta</taxon>
        <taxon>Embryophyta</taxon>
        <taxon>Tracheophyta</taxon>
        <taxon>Spermatophyta</taxon>
        <taxon>Magnoliopsida</taxon>
        <taxon>eudicotyledons</taxon>
        <taxon>Gunneridae</taxon>
        <taxon>Pentapetalae</taxon>
        <taxon>rosids</taxon>
        <taxon>fabids</taxon>
        <taxon>Fabales</taxon>
        <taxon>Fabaceae</taxon>
        <taxon>Papilionoideae</taxon>
        <taxon>50 kb inversion clade</taxon>
        <taxon>NPAAA clade</taxon>
        <taxon>indigoferoid/millettioid clade</taxon>
        <taxon>Phaseoleae</taxon>
        <taxon>Cajanus</taxon>
    </lineage>
</organism>
<evidence type="ECO:0000313" key="3">
    <source>
        <dbReference type="Proteomes" id="UP000075243"/>
    </source>
</evidence>
<dbReference type="Proteomes" id="UP000075243">
    <property type="component" value="Chromosome 7"/>
</dbReference>
<dbReference type="SUPFAM" id="SSF56672">
    <property type="entry name" value="DNA/RNA polymerases"/>
    <property type="match status" value="1"/>
</dbReference>
<keyword evidence="3" id="KW-1185">Reference proteome</keyword>
<dbReference type="EMBL" id="CM003609">
    <property type="protein sequence ID" value="KYP63307.1"/>
    <property type="molecule type" value="Genomic_DNA"/>
</dbReference>
<dbReference type="InterPro" id="IPR043502">
    <property type="entry name" value="DNA/RNA_pol_sf"/>
</dbReference>
<dbReference type="AlphaFoldDB" id="A0A151T8E0"/>
<proteinExistence type="predicted"/>
<feature type="domain" description="Reverse transcriptase Ty1/copia-type" evidence="1">
    <location>
        <begin position="1"/>
        <end position="74"/>
    </location>
</feature>
<evidence type="ECO:0000259" key="1">
    <source>
        <dbReference type="Pfam" id="PF07727"/>
    </source>
</evidence>
<dbReference type="CDD" id="cd09272">
    <property type="entry name" value="RNase_HI_RT_Ty1"/>
    <property type="match status" value="1"/>
</dbReference>
<dbReference type="PANTHER" id="PTHR11439:SF491">
    <property type="entry name" value="INTEGRASE CATALYTIC DOMAIN-CONTAINING PROTEIN"/>
    <property type="match status" value="1"/>
</dbReference>
<dbReference type="Gramene" id="C.cajan_17363.t">
    <property type="protein sequence ID" value="C.cajan_17363.t.cds1"/>
    <property type="gene ID" value="C.cajan_17363"/>
</dbReference>
<dbReference type="Pfam" id="PF07727">
    <property type="entry name" value="RVT_2"/>
    <property type="match status" value="1"/>
</dbReference>
<reference evidence="2 3" key="1">
    <citation type="journal article" date="2012" name="Nat. Biotechnol.">
        <title>Draft genome sequence of pigeonpea (Cajanus cajan), an orphan legume crop of resource-poor farmers.</title>
        <authorList>
            <person name="Varshney R.K."/>
            <person name="Chen W."/>
            <person name="Li Y."/>
            <person name="Bharti A.K."/>
            <person name="Saxena R.K."/>
            <person name="Schlueter J.A."/>
            <person name="Donoghue M.T."/>
            <person name="Azam S."/>
            <person name="Fan G."/>
            <person name="Whaley A.M."/>
            <person name="Farmer A.D."/>
            <person name="Sheridan J."/>
            <person name="Iwata A."/>
            <person name="Tuteja R."/>
            <person name="Penmetsa R.V."/>
            <person name="Wu W."/>
            <person name="Upadhyaya H.D."/>
            <person name="Yang S.P."/>
            <person name="Shah T."/>
            <person name="Saxena K.B."/>
            <person name="Michael T."/>
            <person name="McCombie W.R."/>
            <person name="Yang B."/>
            <person name="Zhang G."/>
            <person name="Yang H."/>
            <person name="Wang J."/>
            <person name="Spillane C."/>
            <person name="Cook D.R."/>
            <person name="May G.D."/>
            <person name="Xu X."/>
            <person name="Jackson S.A."/>
        </authorList>
    </citation>
    <scope>NUCLEOTIDE SEQUENCE [LARGE SCALE GENOMIC DNA]</scope>
    <source>
        <strain evidence="3">cv. Asha</strain>
    </source>
</reference>
<sequence length="322" mass="36311">MLLASQSIGEIERLKELLNSEFEMKELGHARKILGMEIKRKRDSKVLYLSQENYIKRVLDRFEMTAAKPVVTPLAQHFKLSKEQEPQTDEELAYMQRLPYSSAIGSIMYAMVCCRPDLTYAMSVISRFMANPGKPHWEAIKWVLRYLCGTTDVGLKYISQGGVPEIEGFVDSDFAGSIDTRKSITGYVFKVFGNTVSWKANLQGVVALSSTEAEYMAACEAVKEALWLRGLVSELLLGEELETTSIYCDNQSAICLTKNQVHHERTKHVDVKFHFVRDVVASDVVKIEKVATEENAVDMLTKALPSNKFEFCLKLLNVTDTG</sequence>
<accession>A0A151T8E0</accession>
<dbReference type="OMA" id="FEMTAAK"/>
<evidence type="ECO:0000313" key="2">
    <source>
        <dbReference type="EMBL" id="KYP63307.1"/>
    </source>
</evidence>
<protein>
    <submittedName>
        <fullName evidence="2">Retrovirus-related Pol polyprotein from transposon TNT 1-94</fullName>
    </submittedName>
</protein>
<name>A0A151T8E0_CAJCA</name>
<gene>
    <name evidence="2" type="ORF">KK1_017876</name>
</gene>